<gene>
    <name evidence="1" type="ORF">BBF96_14285</name>
</gene>
<proteinExistence type="predicted"/>
<dbReference type="InterPro" id="IPR023214">
    <property type="entry name" value="HAD_sf"/>
</dbReference>
<dbReference type="InterPro" id="IPR006379">
    <property type="entry name" value="HAD-SF_hydro_IIB"/>
</dbReference>
<dbReference type="GO" id="GO:0000287">
    <property type="term" value="F:magnesium ion binding"/>
    <property type="evidence" value="ECO:0007669"/>
    <property type="project" value="TreeGrafter"/>
</dbReference>
<organism evidence="1 2">
    <name type="scientific">Anoxybacter fermentans</name>
    <dbReference type="NCBI Taxonomy" id="1323375"/>
    <lineage>
        <taxon>Bacteria</taxon>
        <taxon>Bacillati</taxon>
        <taxon>Bacillota</taxon>
        <taxon>Clostridia</taxon>
        <taxon>Halanaerobiales</taxon>
        <taxon>Anoxybacter</taxon>
    </lineage>
</organism>
<dbReference type="SUPFAM" id="SSF56784">
    <property type="entry name" value="HAD-like"/>
    <property type="match status" value="1"/>
</dbReference>
<evidence type="ECO:0000313" key="1">
    <source>
        <dbReference type="EMBL" id="AZR74453.1"/>
    </source>
</evidence>
<dbReference type="GO" id="GO:0005829">
    <property type="term" value="C:cytosol"/>
    <property type="evidence" value="ECO:0007669"/>
    <property type="project" value="TreeGrafter"/>
</dbReference>
<evidence type="ECO:0008006" key="3">
    <source>
        <dbReference type="Google" id="ProtNLM"/>
    </source>
</evidence>
<dbReference type="NCBIfam" id="TIGR00099">
    <property type="entry name" value="Cof-subfamily"/>
    <property type="match status" value="1"/>
</dbReference>
<dbReference type="InterPro" id="IPR000150">
    <property type="entry name" value="Cof"/>
</dbReference>
<keyword evidence="2" id="KW-1185">Reference proteome</keyword>
<dbReference type="Proteomes" id="UP000267250">
    <property type="component" value="Chromosome"/>
</dbReference>
<dbReference type="NCBIfam" id="TIGR01484">
    <property type="entry name" value="HAD-SF-IIB"/>
    <property type="match status" value="1"/>
</dbReference>
<dbReference type="PANTHER" id="PTHR10000">
    <property type="entry name" value="PHOSPHOSERINE PHOSPHATASE"/>
    <property type="match status" value="1"/>
</dbReference>
<dbReference type="SFLD" id="SFLDG01140">
    <property type="entry name" value="C2.B:_Phosphomannomutase_and_P"/>
    <property type="match status" value="1"/>
</dbReference>
<dbReference type="AlphaFoldDB" id="A0A3Q9HST3"/>
<dbReference type="Gene3D" id="3.30.1240.10">
    <property type="match status" value="1"/>
</dbReference>
<dbReference type="SFLD" id="SFLDS00003">
    <property type="entry name" value="Haloacid_Dehalogenase"/>
    <property type="match status" value="1"/>
</dbReference>
<evidence type="ECO:0000313" key="2">
    <source>
        <dbReference type="Proteomes" id="UP000267250"/>
    </source>
</evidence>
<name>A0A3Q9HST3_9FIRM</name>
<dbReference type="Gene3D" id="3.40.50.1000">
    <property type="entry name" value="HAD superfamily/HAD-like"/>
    <property type="match status" value="1"/>
</dbReference>
<dbReference type="InterPro" id="IPR036412">
    <property type="entry name" value="HAD-like_sf"/>
</dbReference>
<dbReference type="KEGG" id="aft:BBF96_14285"/>
<dbReference type="GO" id="GO:0016791">
    <property type="term" value="F:phosphatase activity"/>
    <property type="evidence" value="ECO:0007669"/>
    <property type="project" value="TreeGrafter"/>
</dbReference>
<dbReference type="Pfam" id="PF08282">
    <property type="entry name" value="Hydrolase_3"/>
    <property type="match status" value="1"/>
</dbReference>
<dbReference type="EMBL" id="CP016379">
    <property type="protein sequence ID" value="AZR74453.1"/>
    <property type="molecule type" value="Genomic_DNA"/>
</dbReference>
<sequence>MKYRLIVSDIDGTLTEVWDQVNDRNRQVLKRLVKKGVAFMIATGRSFKTAESILKSLDIPCYACLMNGAVLLSYPERKLIYTNYISVDEKNLIMEKIQKFGGHAVIYNGYERGDKIYYNENYRLNPVLDKIINSSINRRIQVGNMIKDINHPVPVISCVGEEEEIDTIQNLLEPYQDKFNILKLKENYYEDFFWLMITRKGVDKVHGIKYVAKQLRIRREEIIAIGDDLNDLEMIKYAGLGIAMENGVDELKAVADMIAPPCTEDGMALILEEIYSI</sequence>
<reference evidence="1 2" key="1">
    <citation type="submission" date="2016-07" db="EMBL/GenBank/DDBJ databases">
        <title>Genome and transcriptome analysis of iron-reducing fermentative bacteria Anoxybacter fermentans.</title>
        <authorList>
            <person name="Zeng X."/>
            <person name="Shao Z."/>
        </authorList>
    </citation>
    <scope>NUCLEOTIDE SEQUENCE [LARGE SCALE GENOMIC DNA]</scope>
    <source>
        <strain evidence="1 2">DY22613</strain>
    </source>
</reference>
<dbReference type="RefSeq" id="WP_164731118.1">
    <property type="nucleotide sequence ID" value="NZ_CP016379.1"/>
</dbReference>
<accession>A0A3Q9HST3</accession>
<dbReference type="PANTHER" id="PTHR10000:SF8">
    <property type="entry name" value="HAD SUPERFAMILY HYDROLASE-LIKE, TYPE 3"/>
    <property type="match status" value="1"/>
</dbReference>
<protein>
    <recommendedName>
        <fullName evidence="3">Haloacid dehalogenase</fullName>
    </recommendedName>
</protein>